<keyword evidence="2" id="KW-1185">Reference proteome</keyword>
<sequence>MLNNKKKLLIKNNINQNIQILEQKKFLNNKTYNVIKDLLNNLTLSPNARSYSDESKLFYLCLFEKPAEAYHWLEKAFPIPCETNLRKTFTNLIKETEVDLLSLDNLPKIISKLNIKETVDAVLSVDAF</sequence>
<comment type="caution">
    <text evidence="1">The sequence shown here is derived from an EMBL/GenBank/DDBJ whole genome shotgun (WGS) entry which is preliminary data.</text>
</comment>
<gene>
    <name evidence="1" type="ORF">M9Y10_044413</name>
</gene>
<organism evidence="1 2">
    <name type="scientific">Tritrichomonas musculus</name>
    <dbReference type="NCBI Taxonomy" id="1915356"/>
    <lineage>
        <taxon>Eukaryota</taxon>
        <taxon>Metamonada</taxon>
        <taxon>Parabasalia</taxon>
        <taxon>Tritrichomonadida</taxon>
        <taxon>Tritrichomonadidae</taxon>
        <taxon>Tritrichomonas</taxon>
    </lineage>
</organism>
<accession>A0ABR2JU59</accession>
<proteinExistence type="predicted"/>
<protein>
    <submittedName>
        <fullName evidence="1">Uncharacterized protein</fullName>
    </submittedName>
</protein>
<reference evidence="1 2" key="1">
    <citation type="submission" date="2024-04" db="EMBL/GenBank/DDBJ databases">
        <title>Tritrichomonas musculus Genome.</title>
        <authorList>
            <person name="Alves-Ferreira E."/>
            <person name="Grigg M."/>
            <person name="Lorenzi H."/>
            <person name="Galac M."/>
        </authorList>
    </citation>
    <scope>NUCLEOTIDE SEQUENCE [LARGE SCALE GENOMIC DNA]</scope>
    <source>
        <strain evidence="1 2">EAF2021</strain>
    </source>
</reference>
<dbReference type="Proteomes" id="UP001470230">
    <property type="component" value="Unassembled WGS sequence"/>
</dbReference>
<evidence type="ECO:0000313" key="2">
    <source>
        <dbReference type="Proteomes" id="UP001470230"/>
    </source>
</evidence>
<name>A0ABR2JU59_9EUKA</name>
<evidence type="ECO:0000313" key="1">
    <source>
        <dbReference type="EMBL" id="KAK8881777.1"/>
    </source>
</evidence>
<dbReference type="EMBL" id="JAPFFF010000009">
    <property type="protein sequence ID" value="KAK8881777.1"/>
    <property type="molecule type" value="Genomic_DNA"/>
</dbReference>